<evidence type="ECO:0000313" key="1">
    <source>
        <dbReference type="EMBL" id="GEK74207.1"/>
    </source>
</evidence>
<name>A0ABQ0U720_9GAMM</name>
<sequence length="129" mass="13951">MNNVIPIRPAAAPQLDPHNVAVGRLWQHRDRPRAEALSDCIGHLCQAHDMPEHAAENAAIQALAELDTLNVRDTIDIATTTSHAVVFTNAAGQRIALTARDLRELLKGHDLQAGNAGSGRLLLLERPAH</sequence>
<dbReference type="Proteomes" id="UP000321121">
    <property type="component" value="Unassembled WGS sequence"/>
</dbReference>
<evidence type="ECO:0000313" key="2">
    <source>
        <dbReference type="Proteomes" id="UP000321121"/>
    </source>
</evidence>
<comment type="caution">
    <text evidence="1">The sequence shown here is derived from an EMBL/GenBank/DDBJ whole genome shotgun (WGS) entry which is preliminary data.</text>
</comment>
<dbReference type="RefSeq" id="WP_146909850.1">
    <property type="nucleotide sequence ID" value="NZ_BJUS01000039.1"/>
</dbReference>
<protein>
    <submittedName>
        <fullName evidence="1">Uncharacterized protein</fullName>
    </submittedName>
</protein>
<dbReference type="EMBL" id="BJUS01000039">
    <property type="protein sequence ID" value="GEK74207.1"/>
    <property type="molecule type" value="Genomic_DNA"/>
</dbReference>
<proteinExistence type="predicted"/>
<gene>
    <name evidence="1" type="ORF">HHA04nite_27510</name>
</gene>
<accession>A0ABQ0U720</accession>
<organism evidence="1 2">
    <name type="scientific">Halomonas halophila</name>
    <dbReference type="NCBI Taxonomy" id="29573"/>
    <lineage>
        <taxon>Bacteria</taxon>
        <taxon>Pseudomonadati</taxon>
        <taxon>Pseudomonadota</taxon>
        <taxon>Gammaproteobacteria</taxon>
        <taxon>Oceanospirillales</taxon>
        <taxon>Halomonadaceae</taxon>
        <taxon>Halomonas</taxon>
    </lineage>
</organism>
<reference evidence="1 2" key="1">
    <citation type="submission" date="2019-07" db="EMBL/GenBank/DDBJ databases">
        <title>Whole genome shotgun sequence of Halomonas halophila NBRC 102604.</title>
        <authorList>
            <person name="Hosoyama A."/>
            <person name="Uohara A."/>
            <person name="Ohji S."/>
            <person name="Ichikawa N."/>
        </authorList>
    </citation>
    <scope>NUCLEOTIDE SEQUENCE [LARGE SCALE GENOMIC DNA]</scope>
    <source>
        <strain evidence="1 2">NBRC 102604</strain>
    </source>
</reference>
<keyword evidence="2" id="KW-1185">Reference proteome</keyword>